<dbReference type="AlphaFoldDB" id="A0A147EUX7"/>
<evidence type="ECO:0000313" key="3">
    <source>
        <dbReference type="Proteomes" id="UP000075025"/>
    </source>
</evidence>
<feature type="transmembrane region" description="Helical" evidence="1">
    <location>
        <begin position="138"/>
        <end position="155"/>
    </location>
</feature>
<feature type="transmembrane region" description="Helical" evidence="1">
    <location>
        <begin position="167"/>
        <end position="187"/>
    </location>
</feature>
<dbReference type="Pfam" id="PF19478">
    <property type="entry name" value="TrbL_2"/>
    <property type="match status" value="1"/>
</dbReference>
<feature type="transmembrane region" description="Helical" evidence="1">
    <location>
        <begin position="109"/>
        <end position="132"/>
    </location>
</feature>
<accession>A0A147EUX7</accession>
<keyword evidence="1" id="KW-1133">Transmembrane helix</keyword>
<keyword evidence="1" id="KW-0472">Membrane</keyword>
<name>A0A147EUX7_MICTE</name>
<dbReference type="EMBL" id="LDRT01000096">
    <property type="protein sequence ID" value="KTR93122.1"/>
    <property type="molecule type" value="Genomic_DNA"/>
</dbReference>
<evidence type="ECO:0000313" key="2">
    <source>
        <dbReference type="EMBL" id="KTR93122.1"/>
    </source>
</evidence>
<organism evidence="2 3">
    <name type="scientific">Microbacterium testaceum</name>
    <name type="common">Aureobacterium testaceum</name>
    <name type="synonym">Brevibacterium testaceum</name>
    <dbReference type="NCBI Taxonomy" id="2033"/>
    <lineage>
        <taxon>Bacteria</taxon>
        <taxon>Bacillati</taxon>
        <taxon>Actinomycetota</taxon>
        <taxon>Actinomycetes</taxon>
        <taxon>Micrococcales</taxon>
        <taxon>Microbacteriaceae</taxon>
        <taxon>Microbacterium</taxon>
    </lineage>
</organism>
<gene>
    <name evidence="2" type="ORF">NS220_13450</name>
</gene>
<proteinExistence type="predicted"/>
<keyword evidence="1" id="KW-0812">Transmembrane</keyword>
<comment type="caution">
    <text evidence="2">The sequence shown here is derived from an EMBL/GenBank/DDBJ whole genome shotgun (WGS) entry which is preliminary data.</text>
</comment>
<protein>
    <recommendedName>
        <fullName evidence="4">TrbL/VirB6 plasmid conjugal transfer protein</fullName>
    </recommendedName>
</protein>
<feature type="transmembrane region" description="Helical" evidence="1">
    <location>
        <begin position="38"/>
        <end position="57"/>
    </location>
</feature>
<sequence>MALLHDTVVKPLTAVILAIIASLSLATTSTRVEGDRELGTRIIAATMFKIVMVVLLCQNAPLILDAITQVSTWLSKTANGVDVGAGTPTNALGDSMRASIDAAGTMSQLVIIVMLLVPWLLVAAATAIASVLVVVRFLQLYVMSAFASLPLAFLAHEETKQIGVGYLKRFAVVALSGAVLVIVSKLYQALIGGISGSALTYTGGDVMSFLTSHFAGFLVGPVVLMFLLFGANNLAKSILGEG</sequence>
<dbReference type="Proteomes" id="UP000075025">
    <property type="component" value="Unassembled WGS sequence"/>
</dbReference>
<dbReference type="PATRIC" id="fig|2033.6.peg.4004"/>
<evidence type="ECO:0000256" key="1">
    <source>
        <dbReference type="SAM" id="Phobius"/>
    </source>
</evidence>
<dbReference type="InterPro" id="IPR045798">
    <property type="entry name" value="TrbL_Firmicutes"/>
</dbReference>
<evidence type="ECO:0008006" key="4">
    <source>
        <dbReference type="Google" id="ProtNLM"/>
    </source>
</evidence>
<reference evidence="2 3" key="1">
    <citation type="journal article" date="2016" name="Front. Microbiol.">
        <title>Genomic Resource of Rice Seed Associated Bacteria.</title>
        <authorList>
            <person name="Midha S."/>
            <person name="Bansal K."/>
            <person name="Sharma S."/>
            <person name="Kumar N."/>
            <person name="Patil P.P."/>
            <person name="Chaudhry V."/>
            <person name="Patil P.B."/>
        </authorList>
    </citation>
    <scope>NUCLEOTIDE SEQUENCE [LARGE SCALE GENOMIC DNA]</scope>
    <source>
        <strain evidence="2 3">NS220</strain>
    </source>
</reference>
<feature type="transmembrane region" description="Helical" evidence="1">
    <location>
        <begin position="207"/>
        <end position="229"/>
    </location>
</feature>